<dbReference type="OrthoDB" id="4476201at2759"/>
<dbReference type="Proteomes" id="UP000813444">
    <property type="component" value="Unassembled WGS sequence"/>
</dbReference>
<dbReference type="AlphaFoldDB" id="A0A8K0WX41"/>
<protein>
    <submittedName>
        <fullName evidence="2">Heterokaryon incompatibility protein-domain-containing protein</fullName>
    </submittedName>
</protein>
<keyword evidence="3" id="KW-1185">Reference proteome</keyword>
<gene>
    <name evidence="2" type="ORF">B0I35DRAFT_8377</name>
</gene>
<dbReference type="InterPro" id="IPR052895">
    <property type="entry name" value="HetReg/Transcr_Mod"/>
</dbReference>
<evidence type="ECO:0000313" key="2">
    <source>
        <dbReference type="EMBL" id="KAH7328094.1"/>
    </source>
</evidence>
<name>A0A8K0WX41_9HYPO</name>
<evidence type="ECO:0000313" key="3">
    <source>
        <dbReference type="Proteomes" id="UP000813444"/>
    </source>
</evidence>
<evidence type="ECO:0000259" key="1">
    <source>
        <dbReference type="Pfam" id="PF06985"/>
    </source>
</evidence>
<dbReference type="InterPro" id="IPR010730">
    <property type="entry name" value="HET"/>
</dbReference>
<organism evidence="2 3">
    <name type="scientific">Stachybotrys elegans</name>
    <dbReference type="NCBI Taxonomy" id="80388"/>
    <lineage>
        <taxon>Eukaryota</taxon>
        <taxon>Fungi</taxon>
        <taxon>Dikarya</taxon>
        <taxon>Ascomycota</taxon>
        <taxon>Pezizomycotina</taxon>
        <taxon>Sordariomycetes</taxon>
        <taxon>Hypocreomycetidae</taxon>
        <taxon>Hypocreales</taxon>
        <taxon>Stachybotryaceae</taxon>
        <taxon>Stachybotrys</taxon>
    </lineage>
</organism>
<accession>A0A8K0WX41</accession>
<proteinExistence type="predicted"/>
<dbReference type="EMBL" id="JAGPNK010000001">
    <property type="protein sequence ID" value="KAH7328094.1"/>
    <property type="molecule type" value="Genomic_DNA"/>
</dbReference>
<sequence length="790" mass="88439">MDAVTKEQGTDIRVESATGARSASMAMSTYKKTSKPYPYYNYELLEPQSIRLLRLHSDSSEQDAAANHTADIRVSLKHFPLSSCPQFAALSYTWGDPTIEPDPRYAIFTKVDRCFPIECDGRLLLGTRNLRDALRRIRRAQGRCPSTMGIGTVTSEYYNDHDEDEECRPTSEYYWIDALCIDQDDILERQNQVTLMSQIYTQARRCIIWLGDSDGDAAPTLQLLIRLRNIAIDNLGSKARARGDHVADKFLAKVISLTWSEKRSICDFFLRTWFSRLWILQEAVLSHRQVLLWGSTSMAFHIVLDLGTWLLGTQAFTLFLNCFIDEEESEENRRKIIGVTHAVSMLAFASQVKGHLQQGKGHVEIDKVLIVAMSAEATDQRDKVYGILGLCPDMVDGLTQEPGIVVDYSAPEAKVFQNACIAIARRRSSLGFLALVGRSKNRADLPSWCPDLSGGSGMSSGQDEWYSTGNLRKGYSTNNITHDTGSTAVLGVEGFRFDSLSRVCGSVRSSSRVGGLVLGLAEVITLVLNLSSPTTSRVDTLWRGLLKGRVPVNSELPCPPAVGLLFPMIVWTALWAEFYDSESDSMEPISLPTTYELNLLVTAIRELAILEPENAMFLPNTADFTYISRLLEDVDGPSVIDSLRSFLHGPVDAELYSPQRILRRAQEVGLEQELLDFLCWTPEKAWQAKKADIVRMFGSSFSDLGIRLQDSSEKFFTTAESQLLGMSNFEIRLDYEVWFLRGFSAPVLLKPRPDGGYAFCGTPYIQGLMRGERFESPGQWESKSHRISLV</sequence>
<comment type="caution">
    <text evidence="2">The sequence shown here is derived from an EMBL/GenBank/DDBJ whole genome shotgun (WGS) entry which is preliminary data.</text>
</comment>
<reference evidence="2" key="1">
    <citation type="journal article" date="2021" name="Nat. Commun.">
        <title>Genetic determinants of endophytism in the Arabidopsis root mycobiome.</title>
        <authorList>
            <person name="Mesny F."/>
            <person name="Miyauchi S."/>
            <person name="Thiergart T."/>
            <person name="Pickel B."/>
            <person name="Atanasova L."/>
            <person name="Karlsson M."/>
            <person name="Huettel B."/>
            <person name="Barry K.W."/>
            <person name="Haridas S."/>
            <person name="Chen C."/>
            <person name="Bauer D."/>
            <person name="Andreopoulos W."/>
            <person name="Pangilinan J."/>
            <person name="LaButti K."/>
            <person name="Riley R."/>
            <person name="Lipzen A."/>
            <person name="Clum A."/>
            <person name="Drula E."/>
            <person name="Henrissat B."/>
            <person name="Kohler A."/>
            <person name="Grigoriev I.V."/>
            <person name="Martin F.M."/>
            <person name="Hacquard S."/>
        </authorList>
    </citation>
    <scope>NUCLEOTIDE SEQUENCE</scope>
    <source>
        <strain evidence="2">MPI-CAGE-CH-0235</strain>
    </source>
</reference>
<dbReference type="PANTHER" id="PTHR24148">
    <property type="entry name" value="ANKYRIN REPEAT DOMAIN-CONTAINING PROTEIN 39 HOMOLOG-RELATED"/>
    <property type="match status" value="1"/>
</dbReference>
<dbReference type="Pfam" id="PF06985">
    <property type="entry name" value="HET"/>
    <property type="match status" value="1"/>
</dbReference>
<dbReference type="PANTHER" id="PTHR24148:SF64">
    <property type="entry name" value="HETEROKARYON INCOMPATIBILITY DOMAIN-CONTAINING PROTEIN"/>
    <property type="match status" value="1"/>
</dbReference>
<feature type="domain" description="Heterokaryon incompatibility" evidence="1">
    <location>
        <begin position="171"/>
        <end position="282"/>
    </location>
</feature>